<sequence length="105" mass="12778">EEAEEWVMRMMTSTEDVDMMYESEDWDMFVEAKFGLEREYPPYDTQREVMQRGRSYLQQEIAMAGFRVEHPFAARPWEPRIRDLTTGQYIKWEEVQKAIVPFRPF</sequence>
<dbReference type="AlphaFoldDB" id="X1SD84"/>
<dbReference type="EMBL" id="BARW01010113">
    <property type="protein sequence ID" value="GAI73385.1"/>
    <property type="molecule type" value="Genomic_DNA"/>
</dbReference>
<organism evidence="1">
    <name type="scientific">marine sediment metagenome</name>
    <dbReference type="NCBI Taxonomy" id="412755"/>
    <lineage>
        <taxon>unclassified sequences</taxon>
        <taxon>metagenomes</taxon>
        <taxon>ecological metagenomes</taxon>
    </lineage>
</organism>
<evidence type="ECO:0000313" key="1">
    <source>
        <dbReference type="EMBL" id="GAI73385.1"/>
    </source>
</evidence>
<proteinExistence type="predicted"/>
<accession>X1SD84</accession>
<feature type="non-terminal residue" evidence="1">
    <location>
        <position position="1"/>
    </location>
</feature>
<protein>
    <submittedName>
        <fullName evidence="1">Uncharacterized protein</fullName>
    </submittedName>
</protein>
<name>X1SD84_9ZZZZ</name>
<gene>
    <name evidence="1" type="ORF">S12H4_20060</name>
</gene>
<comment type="caution">
    <text evidence="1">The sequence shown here is derived from an EMBL/GenBank/DDBJ whole genome shotgun (WGS) entry which is preliminary data.</text>
</comment>
<reference evidence="1" key="1">
    <citation type="journal article" date="2014" name="Front. Microbiol.">
        <title>High frequency of phylogenetically diverse reductive dehalogenase-homologous genes in deep subseafloor sedimentary metagenomes.</title>
        <authorList>
            <person name="Kawai M."/>
            <person name="Futagami T."/>
            <person name="Toyoda A."/>
            <person name="Takaki Y."/>
            <person name="Nishi S."/>
            <person name="Hori S."/>
            <person name="Arai W."/>
            <person name="Tsubouchi T."/>
            <person name="Morono Y."/>
            <person name="Uchiyama I."/>
            <person name="Ito T."/>
            <person name="Fujiyama A."/>
            <person name="Inagaki F."/>
            <person name="Takami H."/>
        </authorList>
    </citation>
    <scope>NUCLEOTIDE SEQUENCE</scope>
    <source>
        <strain evidence="1">Expedition CK06-06</strain>
    </source>
</reference>